<keyword evidence="1" id="KW-0175">Coiled coil</keyword>
<dbReference type="EMBL" id="NMPR01000131">
    <property type="protein sequence ID" value="KAA8629556.1"/>
    <property type="molecule type" value="Genomic_DNA"/>
</dbReference>
<protein>
    <submittedName>
        <fullName evidence="3">Uncharacterized protein</fullName>
    </submittedName>
</protein>
<name>A0A8S8ZL08_SORMA</name>
<evidence type="ECO:0000256" key="2">
    <source>
        <dbReference type="SAM" id="MobiDB-lite"/>
    </source>
</evidence>
<proteinExistence type="predicted"/>
<gene>
    <name evidence="3" type="ORF">SMACR_08670</name>
</gene>
<evidence type="ECO:0000313" key="4">
    <source>
        <dbReference type="Proteomes" id="UP000433876"/>
    </source>
</evidence>
<dbReference type="VEuPathDB" id="FungiDB:SMAC_08670"/>
<reference evidence="3 4" key="1">
    <citation type="submission" date="2017-07" db="EMBL/GenBank/DDBJ databases">
        <title>Genome sequence of the Sordaria macrospora wild type strain R19027.</title>
        <authorList>
            <person name="Nowrousian M."/>
            <person name="Teichert I."/>
            <person name="Kueck U."/>
        </authorList>
    </citation>
    <scope>NUCLEOTIDE SEQUENCE [LARGE SCALE GENOMIC DNA]</scope>
    <source>
        <strain evidence="3 4">R19027</strain>
        <tissue evidence="3">Mycelium</tissue>
    </source>
</reference>
<feature type="coiled-coil region" evidence="1">
    <location>
        <begin position="177"/>
        <end position="204"/>
    </location>
</feature>
<feature type="compositionally biased region" description="Polar residues" evidence="2">
    <location>
        <begin position="326"/>
        <end position="336"/>
    </location>
</feature>
<organism evidence="3 4">
    <name type="scientific">Sordaria macrospora</name>
    <dbReference type="NCBI Taxonomy" id="5147"/>
    <lineage>
        <taxon>Eukaryota</taxon>
        <taxon>Fungi</taxon>
        <taxon>Dikarya</taxon>
        <taxon>Ascomycota</taxon>
        <taxon>Pezizomycotina</taxon>
        <taxon>Sordariomycetes</taxon>
        <taxon>Sordariomycetidae</taxon>
        <taxon>Sordariales</taxon>
        <taxon>Sordariaceae</taxon>
        <taxon>Sordaria</taxon>
    </lineage>
</organism>
<dbReference type="OMA" id="PANAPIC"/>
<feature type="region of interest" description="Disordered" evidence="2">
    <location>
        <begin position="282"/>
        <end position="474"/>
    </location>
</feature>
<accession>A0A8S8ZL08</accession>
<comment type="caution">
    <text evidence="3">The sequence shown here is derived from an EMBL/GenBank/DDBJ whole genome shotgun (WGS) entry which is preliminary data.</text>
</comment>
<evidence type="ECO:0000256" key="1">
    <source>
        <dbReference type="SAM" id="Coils"/>
    </source>
</evidence>
<feature type="compositionally biased region" description="Polar residues" evidence="2">
    <location>
        <begin position="454"/>
        <end position="463"/>
    </location>
</feature>
<evidence type="ECO:0000313" key="3">
    <source>
        <dbReference type="EMBL" id="KAA8629556.1"/>
    </source>
</evidence>
<dbReference type="Proteomes" id="UP000433876">
    <property type="component" value="Unassembled WGS sequence"/>
</dbReference>
<dbReference type="AlphaFoldDB" id="A0A8S8ZL08"/>
<sequence>MAEIFETGSAVLGVAAAAFNLFKLIVETADAARTIRSQLHNDALPFRSFRDLIHTAEYSIKYRLPAAGAELVGYMHDRKIFRCIEDDAKALDGDILVQMKKIQLLQQKHANKNSSYPARFYAAWKWEKIRKPKLEALHPRMEQLKSTIQLVLAIIQLEIMARNGEASKSRSQSRSESRRKKEEIDALRQLIKNHIETIEQLRKEFPSRTQPRRKNADATTEICYLASCVRNTGKAPPKGLPPPPLSASIEALTVRPNFGTWPKGELSPSTCPMCYQSTETLEKAMSRSQLAPGEMTSPPRITPGEAMSLSKEGSRQTQRRHRSRRPSGNSGTSQFGETVREPGLSIRPEAYRPRTPRLQQDTQSGPAPDTPPYTGGTVPELEPTKPGIIIEPATPAPGVNPLSAQQSDVQPKPKDELYLGTNSNSGPDHPHSRSPSPNTHNIPIIDGPVPPKSRSPSPYSASDNDLAPVPSRSGETLRAPIPWITLSRCPTAERPPPMILPVEILDYRKQWRSLPVRLDTSLYIANLHDKRGKGREIHYYGIISLRTLIDELMWPEETLLEDPKFVRIPDGTSFKWDSKCHEGIGRVTLTWKVNRSDDEWEIGVIPKMTRECIVSREDPCEQGIVLKTMPAAQNV</sequence>